<evidence type="ECO:0000313" key="2">
    <source>
        <dbReference type="EMBL" id="GFQ77357.1"/>
    </source>
</evidence>
<protein>
    <submittedName>
        <fullName evidence="2">Uncharacterized protein</fullName>
    </submittedName>
</protein>
<dbReference type="EMBL" id="BMAO01021778">
    <property type="protein sequence ID" value="GFQ77357.1"/>
    <property type="molecule type" value="Genomic_DNA"/>
</dbReference>
<comment type="caution">
    <text evidence="2">The sequence shown here is derived from an EMBL/GenBank/DDBJ whole genome shotgun (WGS) entry which is preliminary data.</text>
</comment>
<proteinExistence type="predicted"/>
<evidence type="ECO:0000256" key="1">
    <source>
        <dbReference type="SAM" id="Phobius"/>
    </source>
</evidence>
<name>A0A8X6HMD5_TRICU</name>
<evidence type="ECO:0000313" key="3">
    <source>
        <dbReference type="Proteomes" id="UP000887116"/>
    </source>
</evidence>
<reference evidence="2" key="1">
    <citation type="submission" date="2020-07" db="EMBL/GenBank/DDBJ databases">
        <title>Multicomponent nature underlies the extraordinary mechanical properties of spider dragline silk.</title>
        <authorList>
            <person name="Kono N."/>
            <person name="Nakamura H."/>
            <person name="Mori M."/>
            <person name="Yoshida Y."/>
            <person name="Ohtoshi R."/>
            <person name="Malay A.D."/>
            <person name="Moran D.A.P."/>
            <person name="Tomita M."/>
            <person name="Numata K."/>
            <person name="Arakawa K."/>
        </authorList>
    </citation>
    <scope>NUCLEOTIDE SEQUENCE</scope>
</reference>
<keyword evidence="1" id="KW-1133">Transmembrane helix</keyword>
<organism evidence="2 3">
    <name type="scientific">Trichonephila clavata</name>
    <name type="common">Joro spider</name>
    <name type="synonym">Nephila clavata</name>
    <dbReference type="NCBI Taxonomy" id="2740835"/>
    <lineage>
        <taxon>Eukaryota</taxon>
        <taxon>Metazoa</taxon>
        <taxon>Ecdysozoa</taxon>
        <taxon>Arthropoda</taxon>
        <taxon>Chelicerata</taxon>
        <taxon>Arachnida</taxon>
        <taxon>Araneae</taxon>
        <taxon>Araneomorphae</taxon>
        <taxon>Entelegynae</taxon>
        <taxon>Araneoidea</taxon>
        <taxon>Nephilidae</taxon>
        <taxon>Trichonephila</taxon>
    </lineage>
</organism>
<feature type="transmembrane region" description="Helical" evidence="1">
    <location>
        <begin position="44"/>
        <end position="64"/>
    </location>
</feature>
<keyword evidence="3" id="KW-1185">Reference proteome</keyword>
<dbReference type="Proteomes" id="UP000887116">
    <property type="component" value="Unassembled WGS sequence"/>
</dbReference>
<keyword evidence="1" id="KW-0812">Transmembrane</keyword>
<keyword evidence="1" id="KW-0472">Membrane</keyword>
<sequence>MAVEYIYLFWAYGVPQLSTQIHKEGVFNEELPDFVNCVDEAKRLFFSVILVFGLFLRFAGYKCFGLGLYRLRRVEWDHLLGSFDAISI</sequence>
<accession>A0A8X6HMD5</accession>
<dbReference type="AlphaFoldDB" id="A0A8X6HMD5"/>
<gene>
    <name evidence="2" type="ORF">TNCT_271661</name>
</gene>